<accession>A0A3Q3XHI3</accession>
<evidence type="ECO:0000313" key="1">
    <source>
        <dbReference type="Ensembl" id="ENSMMOP00000025729.1"/>
    </source>
</evidence>
<evidence type="ECO:0000313" key="2">
    <source>
        <dbReference type="Proteomes" id="UP000261620"/>
    </source>
</evidence>
<name>A0A3Q3XHI3_MOLML</name>
<reference evidence="1" key="2">
    <citation type="submission" date="2025-09" db="UniProtKB">
        <authorList>
            <consortium name="Ensembl"/>
        </authorList>
    </citation>
    <scope>IDENTIFICATION</scope>
</reference>
<keyword evidence="2" id="KW-1185">Reference proteome</keyword>
<protein>
    <submittedName>
        <fullName evidence="1">Uncharacterized protein</fullName>
    </submittedName>
</protein>
<reference evidence="1" key="1">
    <citation type="submission" date="2025-08" db="UniProtKB">
        <authorList>
            <consortium name="Ensembl"/>
        </authorList>
    </citation>
    <scope>IDENTIFICATION</scope>
</reference>
<proteinExistence type="predicted"/>
<sequence>MFQTPYKVFCVYNFLLPRTYIYCIPFGGKLYLAVKLSSGKAPCFSTPPCGKNAAAHTFTRAESVLCCCLLSSDVRLMRRPESAQLLLLSFLSPTPTHI</sequence>
<dbReference type="Ensembl" id="ENSMMOT00000026167.1">
    <property type="protein sequence ID" value="ENSMMOP00000025729.1"/>
    <property type="gene ID" value="ENSMMOG00000019503.1"/>
</dbReference>
<dbReference type="Proteomes" id="UP000261620">
    <property type="component" value="Unplaced"/>
</dbReference>
<dbReference type="AlphaFoldDB" id="A0A3Q3XHI3"/>
<organism evidence="1 2">
    <name type="scientific">Mola mola</name>
    <name type="common">Ocean sunfish</name>
    <name type="synonym">Tetraodon mola</name>
    <dbReference type="NCBI Taxonomy" id="94237"/>
    <lineage>
        <taxon>Eukaryota</taxon>
        <taxon>Metazoa</taxon>
        <taxon>Chordata</taxon>
        <taxon>Craniata</taxon>
        <taxon>Vertebrata</taxon>
        <taxon>Euteleostomi</taxon>
        <taxon>Actinopterygii</taxon>
        <taxon>Neopterygii</taxon>
        <taxon>Teleostei</taxon>
        <taxon>Neoteleostei</taxon>
        <taxon>Acanthomorphata</taxon>
        <taxon>Eupercaria</taxon>
        <taxon>Tetraodontiformes</taxon>
        <taxon>Molidae</taxon>
        <taxon>Mola</taxon>
    </lineage>
</organism>